<keyword evidence="3" id="KW-1185">Reference proteome</keyword>
<feature type="compositionally biased region" description="Basic and acidic residues" evidence="1">
    <location>
        <begin position="552"/>
        <end position="568"/>
    </location>
</feature>
<proteinExistence type="predicted"/>
<feature type="region of interest" description="Disordered" evidence="1">
    <location>
        <begin position="1"/>
        <end position="29"/>
    </location>
</feature>
<evidence type="ECO:0000256" key="1">
    <source>
        <dbReference type="SAM" id="MobiDB-lite"/>
    </source>
</evidence>
<protein>
    <submittedName>
        <fullName evidence="2">Uncharacterized protein</fullName>
    </submittedName>
</protein>
<name>A0A6A7B3C4_9PLEO</name>
<evidence type="ECO:0000313" key="2">
    <source>
        <dbReference type="EMBL" id="KAF2849990.1"/>
    </source>
</evidence>
<dbReference type="Proteomes" id="UP000799423">
    <property type="component" value="Unassembled WGS sequence"/>
</dbReference>
<gene>
    <name evidence="2" type="ORF">T440DRAFT_533036</name>
</gene>
<organism evidence="2 3">
    <name type="scientific">Plenodomus tracheiphilus IPT5</name>
    <dbReference type="NCBI Taxonomy" id="1408161"/>
    <lineage>
        <taxon>Eukaryota</taxon>
        <taxon>Fungi</taxon>
        <taxon>Dikarya</taxon>
        <taxon>Ascomycota</taxon>
        <taxon>Pezizomycotina</taxon>
        <taxon>Dothideomycetes</taxon>
        <taxon>Pleosporomycetidae</taxon>
        <taxon>Pleosporales</taxon>
        <taxon>Pleosporineae</taxon>
        <taxon>Leptosphaeriaceae</taxon>
        <taxon>Plenodomus</taxon>
    </lineage>
</organism>
<feature type="compositionally biased region" description="Polar residues" evidence="1">
    <location>
        <begin position="468"/>
        <end position="494"/>
    </location>
</feature>
<feature type="compositionally biased region" description="Basic and acidic residues" evidence="1">
    <location>
        <begin position="1"/>
        <end position="15"/>
    </location>
</feature>
<reference evidence="2" key="1">
    <citation type="submission" date="2020-01" db="EMBL/GenBank/DDBJ databases">
        <authorList>
            <consortium name="DOE Joint Genome Institute"/>
            <person name="Haridas S."/>
            <person name="Albert R."/>
            <person name="Binder M."/>
            <person name="Bloem J."/>
            <person name="Labutti K."/>
            <person name="Salamov A."/>
            <person name="Andreopoulos B."/>
            <person name="Baker S.E."/>
            <person name="Barry K."/>
            <person name="Bills G."/>
            <person name="Bluhm B.H."/>
            <person name="Cannon C."/>
            <person name="Castanera R."/>
            <person name="Culley D.E."/>
            <person name="Daum C."/>
            <person name="Ezra D."/>
            <person name="Gonzalez J.B."/>
            <person name="Henrissat B."/>
            <person name="Kuo A."/>
            <person name="Liang C."/>
            <person name="Lipzen A."/>
            <person name="Lutzoni F."/>
            <person name="Magnuson J."/>
            <person name="Mondo S."/>
            <person name="Nolan M."/>
            <person name="Ohm R."/>
            <person name="Pangilinan J."/>
            <person name="Park H.-J."/>
            <person name="Ramirez L."/>
            <person name="Alfaro M."/>
            <person name="Sun H."/>
            <person name="Tritt A."/>
            <person name="Yoshinaga Y."/>
            <person name="Zwiers L.-H."/>
            <person name="Turgeon B.G."/>
            <person name="Goodwin S.B."/>
            <person name="Spatafora J.W."/>
            <person name="Crous P.W."/>
            <person name="Grigoriev I.V."/>
        </authorList>
    </citation>
    <scope>NUCLEOTIDE SEQUENCE</scope>
    <source>
        <strain evidence="2">IPT5</strain>
    </source>
</reference>
<feature type="region of interest" description="Disordered" evidence="1">
    <location>
        <begin position="543"/>
        <end position="569"/>
    </location>
</feature>
<dbReference type="EMBL" id="MU006309">
    <property type="protein sequence ID" value="KAF2849990.1"/>
    <property type="molecule type" value="Genomic_DNA"/>
</dbReference>
<feature type="compositionally biased region" description="Polar residues" evidence="1">
    <location>
        <begin position="20"/>
        <end position="29"/>
    </location>
</feature>
<evidence type="ECO:0000313" key="3">
    <source>
        <dbReference type="Proteomes" id="UP000799423"/>
    </source>
</evidence>
<feature type="compositionally biased region" description="Basic and acidic residues" evidence="1">
    <location>
        <begin position="991"/>
        <end position="1001"/>
    </location>
</feature>
<sequence>MTSHYRRPDESRSGEDTPIEPNTTASASQMMRRAVLVPRTTRRTGLPKTRADLYQEHMSQWVEAVQTWIEDPMNGLNYVAGWNLQYKQQSTPTATQQSLEKIQDALKFIEEKEKGAATSAINIRTETQQKTCPVKAMSSNSVAESEVTSSAASFQVPHDALAILASLPKTQANTTIDTRTTIMATQELISDILNLDQLIQGVEIYKDHCLDSYTACQYVNHVVVKLSAQAKHGHGTLRRLFQEMRQPLQYWHLEKKGERWCSYVRDNIIMGLKAPAYNPPETSMKHNDTTDQSNKHEAMEVSPAWPSMEAQQIPEASTGQTKYAPAHNIVDKMVENLIEKAELPVEMEVTSEGAENRGIPHLVHNNNKTRQSSTIQTPLWPASLDMTGSQVPHKLFESPDLHIQSLSVPQTVVRSDKDPQNTSNFVPILLETSAVVTKGTPDVTGIHVHNPMVGGMLESKWATEASDENISQVTKPKTKQAETSTAKPKSSRVVSRTRAPPAVVEKSLVNVPPKPDTVEAQTSQMTEPTIQDSISTPKEQINRPVAPQATKESAHVEEREVEKAESEQAGKALALQTRIEEMEIRHKLEIEEATQRERNLEAGNRKLIYMVTKLFTKVKELEQTVERQSQRSPDHIERQTVVEVDPKVTGESPESKLEIVDITKSVKFDLPPNDNSKVDSKATEPRAKRRLYDTKKRKALSDLMPAKTRNILVEPLRNGELRSQVSSKSTDTDKLCTKVAKQITHVLNIGHASTADFTEHARMLSSLLVFHALYTRANGNIGRLYSSSVTNGFVKELESVLFMNHKWMSEAEVCTFHRDFEAIRAARIGEDNINEVYKNTDRIAHGYKMKLTKHRKGLLCRMQSLEDAPDWRKKGYQAEVESAQREYDNCAARAEQVLNVEFMRFRKGMKSICAFVDAIGAESIAGSQGRQWIECEQLRFENGLIKIGKSLELNVEVVGGSDYSSITPDGRETGEQYLPRSAHSYSPSPLEMHDIGEHEGETTVMIAS</sequence>
<feature type="region of interest" description="Disordered" evidence="1">
    <location>
        <begin position="963"/>
        <end position="1008"/>
    </location>
</feature>
<dbReference type="AlphaFoldDB" id="A0A6A7B3C4"/>
<feature type="region of interest" description="Disordered" evidence="1">
    <location>
        <begin position="464"/>
        <end position="500"/>
    </location>
</feature>
<accession>A0A6A7B3C4</accession>